<reference evidence="6" key="1">
    <citation type="journal article" date="2011" name="Proc. Natl. Acad. Sci. U.S.A.">
        <title>Obligate biotrophy features unraveled by the genomic analysis of rust fungi.</title>
        <authorList>
            <person name="Duplessis S."/>
            <person name="Cuomo C.A."/>
            <person name="Lin Y.-C."/>
            <person name="Aerts A."/>
            <person name="Tisserant E."/>
            <person name="Veneault-Fourrey C."/>
            <person name="Joly D.L."/>
            <person name="Hacquard S."/>
            <person name="Amselem J."/>
            <person name="Cantarel B.L."/>
            <person name="Chiu R."/>
            <person name="Coutinho P.M."/>
            <person name="Feau N."/>
            <person name="Field M."/>
            <person name="Frey P."/>
            <person name="Gelhaye E."/>
            <person name="Goldberg J."/>
            <person name="Grabherr M.G."/>
            <person name="Kodira C.D."/>
            <person name="Kohler A."/>
            <person name="Kuees U."/>
            <person name="Lindquist E.A."/>
            <person name="Lucas S.M."/>
            <person name="Mago R."/>
            <person name="Mauceli E."/>
            <person name="Morin E."/>
            <person name="Murat C."/>
            <person name="Pangilinan J.L."/>
            <person name="Park R."/>
            <person name="Pearson M."/>
            <person name="Quesneville H."/>
            <person name="Rouhier N."/>
            <person name="Sakthikumar S."/>
            <person name="Salamov A.A."/>
            <person name="Schmutz J."/>
            <person name="Selles B."/>
            <person name="Shapiro H."/>
            <person name="Tanguay P."/>
            <person name="Tuskan G.A."/>
            <person name="Henrissat B."/>
            <person name="Van de Peer Y."/>
            <person name="Rouze P."/>
            <person name="Ellis J.G."/>
            <person name="Dodds P.N."/>
            <person name="Schein J.E."/>
            <person name="Zhong S."/>
            <person name="Hamelin R.C."/>
            <person name="Grigoriev I.V."/>
            <person name="Szabo L.J."/>
            <person name="Martin F."/>
        </authorList>
    </citation>
    <scope>NUCLEOTIDE SEQUENCE [LARGE SCALE GENOMIC DNA]</scope>
    <source>
        <strain evidence="6">98AG31 / pathotype 3-4-7</strain>
    </source>
</reference>
<dbReference type="InterPro" id="IPR045913">
    <property type="entry name" value="TBC20/Gyp8-like"/>
</dbReference>
<feature type="compositionally biased region" description="Polar residues" evidence="2">
    <location>
        <begin position="371"/>
        <end position="382"/>
    </location>
</feature>
<dbReference type="InParanoid" id="F4R621"/>
<dbReference type="KEGG" id="mlr:MELLADRAFT_115167"/>
<accession>F4R621</accession>
<dbReference type="GO" id="GO:0005096">
    <property type="term" value="F:GTPase activator activity"/>
    <property type="evidence" value="ECO:0007669"/>
    <property type="project" value="UniProtKB-KW"/>
</dbReference>
<dbReference type="OrthoDB" id="206700at2759"/>
<dbReference type="GeneID" id="18925539"/>
<dbReference type="Gene3D" id="1.10.472.80">
    <property type="entry name" value="Ypt/Rab-GAP domain of gyp1p, domain 3"/>
    <property type="match status" value="1"/>
</dbReference>
<feature type="domain" description="Rab-GAP TBC" evidence="4">
    <location>
        <begin position="77"/>
        <end position="275"/>
    </location>
</feature>
<dbReference type="SUPFAM" id="SSF47923">
    <property type="entry name" value="Ypt/Rab-GAP domain of gyp1p"/>
    <property type="match status" value="2"/>
</dbReference>
<evidence type="ECO:0000256" key="2">
    <source>
        <dbReference type="SAM" id="MobiDB-lite"/>
    </source>
</evidence>
<dbReference type="GO" id="GO:0005789">
    <property type="term" value="C:endoplasmic reticulum membrane"/>
    <property type="evidence" value="ECO:0007669"/>
    <property type="project" value="TreeGrafter"/>
</dbReference>
<feature type="compositionally biased region" description="Basic and acidic residues" evidence="2">
    <location>
        <begin position="328"/>
        <end position="369"/>
    </location>
</feature>
<dbReference type="PROSITE" id="PS50086">
    <property type="entry name" value="TBC_RABGAP"/>
    <property type="match status" value="1"/>
</dbReference>
<dbReference type="AlphaFoldDB" id="F4R621"/>
<name>F4R621_MELLP</name>
<organism evidence="6">
    <name type="scientific">Melampsora larici-populina (strain 98AG31 / pathotype 3-4-7)</name>
    <name type="common">Poplar leaf rust fungus</name>
    <dbReference type="NCBI Taxonomy" id="747676"/>
    <lineage>
        <taxon>Eukaryota</taxon>
        <taxon>Fungi</taxon>
        <taxon>Dikarya</taxon>
        <taxon>Basidiomycota</taxon>
        <taxon>Pucciniomycotina</taxon>
        <taxon>Pucciniomycetes</taxon>
        <taxon>Pucciniales</taxon>
        <taxon>Melampsoraceae</taxon>
        <taxon>Melampsora</taxon>
    </lineage>
</organism>
<dbReference type="VEuPathDB" id="FungiDB:MELLADRAFT_115167"/>
<protein>
    <recommendedName>
        <fullName evidence="4">Rab-GAP TBC domain-containing protein</fullName>
    </recommendedName>
</protein>
<evidence type="ECO:0000256" key="3">
    <source>
        <dbReference type="SAM" id="Phobius"/>
    </source>
</evidence>
<dbReference type="GO" id="GO:0006888">
    <property type="term" value="P:endoplasmic reticulum to Golgi vesicle-mediated transport"/>
    <property type="evidence" value="ECO:0007669"/>
    <property type="project" value="TreeGrafter"/>
</dbReference>
<dbReference type="SMART" id="SM00164">
    <property type="entry name" value="TBC"/>
    <property type="match status" value="1"/>
</dbReference>
<evidence type="ECO:0000313" key="6">
    <source>
        <dbReference type="Proteomes" id="UP000001072"/>
    </source>
</evidence>
<dbReference type="Gene3D" id="1.10.8.1310">
    <property type="match status" value="1"/>
</dbReference>
<dbReference type="InterPro" id="IPR035969">
    <property type="entry name" value="Rab-GAP_TBC_sf"/>
</dbReference>
<dbReference type="eggNOG" id="KOG2595">
    <property type="taxonomic scope" value="Eukaryota"/>
</dbReference>
<feature type="compositionally biased region" description="Polar residues" evidence="2">
    <location>
        <begin position="1"/>
        <end position="21"/>
    </location>
</feature>
<keyword evidence="6" id="KW-1185">Reference proteome</keyword>
<dbReference type="InterPro" id="IPR000195">
    <property type="entry name" value="Rab-GAP-TBC_dom"/>
</dbReference>
<keyword evidence="3" id="KW-1133">Transmembrane helix</keyword>
<evidence type="ECO:0000259" key="4">
    <source>
        <dbReference type="PROSITE" id="PS50086"/>
    </source>
</evidence>
<feature type="transmembrane region" description="Helical" evidence="3">
    <location>
        <begin position="525"/>
        <end position="546"/>
    </location>
</feature>
<dbReference type="STRING" id="747676.F4R621"/>
<dbReference type="RefSeq" id="XP_007404518.1">
    <property type="nucleotide sequence ID" value="XM_007404456.1"/>
</dbReference>
<evidence type="ECO:0000313" key="5">
    <source>
        <dbReference type="EMBL" id="EGG12143.1"/>
    </source>
</evidence>
<dbReference type="EMBL" id="GL883091">
    <property type="protein sequence ID" value="EGG12143.1"/>
    <property type="molecule type" value="Genomic_DNA"/>
</dbReference>
<evidence type="ECO:0000256" key="1">
    <source>
        <dbReference type="ARBA" id="ARBA00022468"/>
    </source>
</evidence>
<dbReference type="Pfam" id="PF00566">
    <property type="entry name" value="RabGAP-TBC"/>
    <property type="match status" value="1"/>
</dbReference>
<feature type="region of interest" description="Disordered" evidence="2">
    <location>
        <begin position="328"/>
        <end position="421"/>
    </location>
</feature>
<dbReference type="HOGENOM" id="CLU_475729_0_0_1"/>
<sequence>MKENNPSNQETSRSDSFSSSIQHDDQTILTHLATLPSGLAHSDLNQTRYESYLKNNSLLTSSKKLDELFKSGKGVDPSDALTRQDDWQDLDAHRDEGQVQLDVNRSFVHYPLEIEDSDKAHLRSLLENTIRSVLRRFPKLCYFQGYHDVVSIFLLTFVDLKARTTQPTIKSESMTLKESKPLYESEQMELLSLVVKRFTLHRIRDSMTTNLDPIMGYLRVTQSILTQEHPRLSSIIAQTSNLPLFSLSWILTLTSHDLTSFEVISRLFDFLLCHNPIMICYIASAICLTKVDEIDELIAEAEEEGEVDFDMVHFIMSKLPKLYIPRETHPHQDSTEKVDSDTNPEPKIDASEEPDAVREVSSHDEKVLPQDESTASDISQTQSHERNSSDVAPNPASDPSNHGPRPTPVSHQSIEKQPLKQQDGISVEVIIQSALSLYTQYPPSHPNLKLHEILGPKSCLYTWKESQSRELTDQESEKILNEPIDQIVLPDLIQLKKEAKKLYRKRQLERSLRRKRLVKEMIRRLVSKNGIFTGSILIGIISIIYLKKDHYNSSFGFIEVFDQFKYWISQTWW</sequence>
<keyword evidence="3" id="KW-0812">Transmembrane</keyword>
<dbReference type="PANTHER" id="PTHR20913:SF7">
    <property type="entry name" value="RE60063P"/>
    <property type="match status" value="1"/>
</dbReference>
<proteinExistence type="predicted"/>
<dbReference type="PANTHER" id="PTHR20913">
    <property type="entry name" value="TBC1 DOMAIN FAMILY MEMBER 20/GTPASE"/>
    <property type="match status" value="1"/>
</dbReference>
<gene>
    <name evidence="5" type="ORF">MELLADRAFT_115167</name>
</gene>
<dbReference type="Proteomes" id="UP000001072">
    <property type="component" value="Unassembled WGS sequence"/>
</dbReference>
<keyword evidence="3" id="KW-0472">Membrane</keyword>
<keyword evidence="1" id="KW-0343">GTPase activation</keyword>
<feature type="region of interest" description="Disordered" evidence="2">
    <location>
        <begin position="1"/>
        <end position="22"/>
    </location>
</feature>